<organism evidence="2 3">
    <name type="scientific">Terricaulis silvestris</name>
    <dbReference type="NCBI Taxonomy" id="2686094"/>
    <lineage>
        <taxon>Bacteria</taxon>
        <taxon>Pseudomonadati</taxon>
        <taxon>Pseudomonadota</taxon>
        <taxon>Alphaproteobacteria</taxon>
        <taxon>Caulobacterales</taxon>
        <taxon>Caulobacteraceae</taxon>
        <taxon>Terricaulis</taxon>
    </lineage>
</organism>
<keyword evidence="3" id="KW-1185">Reference proteome</keyword>
<sequence>MDTGTQPIDLARLDDALFDRLYKGRIEPCFASNEEGRLGAVKQFKQRLLIGGGIVLAIIVLASMFWDLGGGVTLGLMTAVFAGIVAYQPLAKLGHKLKQEYCTAIAQAMGATFKIGAFDPPAFARLKGLRLVPGYARSSFEDLFSGAHKGARYELYEAHLEQRTTDSKGRTRYSTVFRGQLIRMHFPREFLGVTIVRRDAGVFNVFGGGELDGRKLERVRLVASEFEKAFEVWGTDQVEARYLLHPVMMERLIELEKGLHGKRLRCGFENGDLLVAVEGGNLFEPGDLFKPLVDPARARRIINEIAGVVKVMDQVVTAQSARPPTS</sequence>
<name>A0A6I6MIH5_9CAUL</name>
<proteinExistence type="predicted"/>
<dbReference type="EMBL" id="CP047045">
    <property type="protein sequence ID" value="QGZ94895.1"/>
    <property type="molecule type" value="Genomic_DNA"/>
</dbReference>
<dbReference type="Pfam" id="PF11335">
    <property type="entry name" value="DUF3137"/>
    <property type="match status" value="1"/>
</dbReference>
<feature type="transmembrane region" description="Helical" evidence="1">
    <location>
        <begin position="48"/>
        <end position="66"/>
    </location>
</feature>
<dbReference type="KEGG" id="tsv:DSM104635_01729"/>
<keyword evidence="1" id="KW-0812">Transmembrane</keyword>
<protein>
    <recommendedName>
        <fullName evidence="4">DUF3137 domain-containing protein</fullName>
    </recommendedName>
</protein>
<evidence type="ECO:0000313" key="2">
    <source>
        <dbReference type="EMBL" id="QGZ94895.1"/>
    </source>
</evidence>
<dbReference type="InterPro" id="IPR021484">
    <property type="entry name" value="DUF3137"/>
</dbReference>
<feature type="transmembrane region" description="Helical" evidence="1">
    <location>
        <begin position="72"/>
        <end position="90"/>
    </location>
</feature>
<dbReference type="RefSeq" id="WP_158765797.1">
    <property type="nucleotide sequence ID" value="NZ_CP047045.1"/>
</dbReference>
<evidence type="ECO:0000256" key="1">
    <source>
        <dbReference type="SAM" id="Phobius"/>
    </source>
</evidence>
<dbReference type="AlphaFoldDB" id="A0A6I6MIH5"/>
<reference evidence="3" key="1">
    <citation type="submission" date="2019-12" db="EMBL/GenBank/DDBJ databases">
        <title>Complete genome of Terracaulis silvestris 0127_4.</title>
        <authorList>
            <person name="Vieira S."/>
            <person name="Riedel T."/>
            <person name="Sproer C."/>
            <person name="Pascual J."/>
            <person name="Boedeker C."/>
            <person name="Overmann J."/>
        </authorList>
    </citation>
    <scope>NUCLEOTIDE SEQUENCE [LARGE SCALE GENOMIC DNA]</scope>
    <source>
        <strain evidence="3">0127_4</strain>
    </source>
</reference>
<accession>A0A6I6MIH5</accession>
<keyword evidence="1" id="KW-0472">Membrane</keyword>
<evidence type="ECO:0000313" key="3">
    <source>
        <dbReference type="Proteomes" id="UP000431269"/>
    </source>
</evidence>
<evidence type="ECO:0008006" key="4">
    <source>
        <dbReference type="Google" id="ProtNLM"/>
    </source>
</evidence>
<dbReference type="Proteomes" id="UP000431269">
    <property type="component" value="Chromosome"/>
</dbReference>
<keyword evidence="1" id="KW-1133">Transmembrane helix</keyword>
<gene>
    <name evidence="2" type="ORF">DSM104635_01729</name>
</gene>